<reference evidence="3 4" key="1">
    <citation type="submission" date="2024-03" db="EMBL/GenBank/DDBJ databases">
        <authorList>
            <person name="Cao K."/>
        </authorList>
    </citation>
    <scope>NUCLEOTIDE SEQUENCE [LARGE SCALE GENOMIC DNA]</scope>
    <source>
        <strain evidence="3 4">MCCC 1K00696</strain>
    </source>
</reference>
<dbReference type="PANTHER" id="PTHR30595">
    <property type="entry name" value="GLPR-RELATED TRANSCRIPTIONAL REPRESSOR"/>
    <property type="match status" value="1"/>
</dbReference>
<dbReference type="EMBL" id="CP150496">
    <property type="protein sequence ID" value="WYW56760.1"/>
    <property type="molecule type" value="Genomic_DNA"/>
</dbReference>
<dbReference type="CDD" id="cd00090">
    <property type="entry name" value="HTH_ARSR"/>
    <property type="match status" value="1"/>
</dbReference>
<dbReference type="Gene3D" id="1.10.10.10">
    <property type="entry name" value="Winged helix-like DNA-binding domain superfamily/Winged helix DNA-binding domain"/>
    <property type="match status" value="1"/>
</dbReference>
<dbReference type="InterPro" id="IPR036390">
    <property type="entry name" value="WH_DNA-bd_sf"/>
</dbReference>
<sequence>MLSINEIKSLINSGEGFNLEFKVRIPNKIKEVTEEICAFANASGGTLILGVDDANNIQGVNFNNAKRSALQNSINEITPTLHCNIYTTTIDKKETVIIEVPSGINKPYVLSGAIYVRQGPNSQKLTTVEEMRDFFQQADKIYYDEAPCKTIDITKDIPNTNINQFRELAGLGTTVSNEQVFNNLKLVTKEGFLKNGATLFFAENPEYFFEKAVIRCIVFDGIDKRYITDDKIMTGTLYQQFLQTMSWLKTKLNVRYDIEGNGSEPRKEIWEIPETVFKEAIINALAHRDYYDKGARISVEVFNDRIEVSNPGGLVSGIPKNEFGKRSLSRNPLIFGLFERIRMVEQVGSGISRMRDLMLENNLTPPEFNTEGIFTVTFRRPFDFNKWVNKWVDNLTDNRVNIIKVIHKNNKVSKRELEEIIGLSATAIDNNLNALKDRGLIERVGSAKGGHWKINYILP</sequence>
<feature type="domain" description="HTH marR-type" evidence="2">
    <location>
        <begin position="394"/>
        <end position="449"/>
    </location>
</feature>
<dbReference type="Pfam" id="PF13749">
    <property type="entry name" value="HATPase_c_4"/>
    <property type="match status" value="1"/>
</dbReference>
<dbReference type="InterPro" id="IPR038461">
    <property type="entry name" value="Schlafen_AlbA_2_dom_sf"/>
</dbReference>
<organism evidence="3 4">
    <name type="scientific">Polaribacter marinaquae</name>
    <dbReference type="NCBI Taxonomy" id="1642819"/>
    <lineage>
        <taxon>Bacteria</taxon>
        <taxon>Pseudomonadati</taxon>
        <taxon>Bacteroidota</taxon>
        <taxon>Flavobacteriia</taxon>
        <taxon>Flavobacteriales</taxon>
        <taxon>Flavobacteriaceae</taxon>
    </lineage>
</organism>
<gene>
    <name evidence="3" type="ORF">WG950_05760</name>
</gene>
<dbReference type="Proteomes" id="UP001491088">
    <property type="component" value="Chromosome"/>
</dbReference>
<evidence type="ECO:0000259" key="1">
    <source>
        <dbReference type="Pfam" id="PF04326"/>
    </source>
</evidence>
<feature type="domain" description="Schlafen AlbA-2" evidence="1">
    <location>
        <begin position="16"/>
        <end position="125"/>
    </location>
</feature>
<dbReference type="InterPro" id="IPR038475">
    <property type="entry name" value="RecG_C_sf"/>
</dbReference>
<dbReference type="Gene3D" id="3.30.950.30">
    <property type="entry name" value="Schlafen, AAA domain"/>
    <property type="match status" value="1"/>
</dbReference>
<proteinExistence type="predicted"/>
<evidence type="ECO:0000313" key="3">
    <source>
        <dbReference type="EMBL" id="WYW56760.1"/>
    </source>
</evidence>
<dbReference type="InterPro" id="IPR036388">
    <property type="entry name" value="WH-like_DNA-bd_sf"/>
</dbReference>
<keyword evidence="4" id="KW-1185">Reference proteome</keyword>
<dbReference type="InterPro" id="IPR011991">
    <property type="entry name" value="ArsR-like_HTH"/>
</dbReference>
<dbReference type="InterPro" id="IPR007421">
    <property type="entry name" value="Schlafen_AlbA_2_dom"/>
</dbReference>
<dbReference type="RefSeq" id="WP_340934780.1">
    <property type="nucleotide sequence ID" value="NZ_CP150496.1"/>
</dbReference>
<dbReference type="SUPFAM" id="SSF46785">
    <property type="entry name" value="Winged helix' DNA-binding domain"/>
    <property type="match status" value="1"/>
</dbReference>
<evidence type="ECO:0000313" key="4">
    <source>
        <dbReference type="Proteomes" id="UP001491088"/>
    </source>
</evidence>
<protein>
    <submittedName>
        <fullName evidence="3">Helix-turn-helix domain-containing protein</fullName>
    </submittedName>
</protein>
<dbReference type="Pfam" id="PF12802">
    <property type="entry name" value="MarR_2"/>
    <property type="match status" value="1"/>
</dbReference>
<dbReference type="Pfam" id="PF04326">
    <property type="entry name" value="SLFN_AlbA_2"/>
    <property type="match status" value="1"/>
</dbReference>
<accession>A0ABZ2TUF0</accession>
<dbReference type="Gene3D" id="3.30.565.60">
    <property type="match status" value="1"/>
</dbReference>
<name>A0ABZ2TUF0_9FLAO</name>
<dbReference type="InterPro" id="IPR000835">
    <property type="entry name" value="HTH_MarR-typ"/>
</dbReference>
<dbReference type="PANTHER" id="PTHR30595:SF6">
    <property type="entry name" value="SCHLAFEN ALBA-2 DOMAIN-CONTAINING PROTEIN"/>
    <property type="match status" value="1"/>
</dbReference>
<evidence type="ECO:0000259" key="2">
    <source>
        <dbReference type="Pfam" id="PF12802"/>
    </source>
</evidence>